<feature type="non-terminal residue" evidence="1">
    <location>
        <position position="1"/>
    </location>
</feature>
<accession>A0ABT3HSY9</accession>
<organism evidence="1 2">
    <name type="scientific">Chryseobacterium oryctis</name>
    <dbReference type="NCBI Taxonomy" id="2952618"/>
    <lineage>
        <taxon>Bacteria</taxon>
        <taxon>Pseudomonadati</taxon>
        <taxon>Bacteroidota</taxon>
        <taxon>Flavobacteriia</taxon>
        <taxon>Flavobacteriales</taxon>
        <taxon>Weeksellaceae</taxon>
        <taxon>Chryseobacterium group</taxon>
        <taxon>Chryseobacterium</taxon>
    </lineage>
</organism>
<gene>
    <name evidence="1" type="ORF">OH806_16510</name>
</gene>
<name>A0ABT3HSY9_9FLAO</name>
<proteinExistence type="predicted"/>
<sequence length="269" mass="30382">EKYDSTSPFAYVVNSPISLIDPDGRWIDDAGNITDTSGQTFYFTERGMSRMENFVGQNRDEGGGGGMTIGELLDIFSSGVDFSQFDFSQFIDGALNDEEPVNFFGKTGADAPFYQKFKEMYKFFKGTAGDGVFRAYGHGGYGNIWDGETAIYTAEKFDTLMNERNSNWKNIDKIKDAILILYVCRSATDYPDKKNYQTFGQKVSLAHPNLTVIAFDEYVTYDNSVKGIKNVNRKENSGDGLGSIIFYQNGEILKRQAYKEFLKKYPNFQ</sequence>
<keyword evidence="2" id="KW-1185">Reference proteome</keyword>
<evidence type="ECO:0008006" key="3">
    <source>
        <dbReference type="Google" id="ProtNLM"/>
    </source>
</evidence>
<reference evidence="1" key="1">
    <citation type="submission" date="2022-10" db="EMBL/GenBank/DDBJ databases">
        <title>Chryseobacterium babae sp. nov. isolated from the gut of the beetle Oryctes rhinoceros, and Chryseobacterium kimseyorum sp. nov., isolated from a stick insect rearing cage.</title>
        <authorList>
            <person name="Shelomi M."/>
            <person name="Han C.-J."/>
            <person name="Chen W.-M."/>
            <person name="Chen H.-K."/>
            <person name="Liaw S.-J."/>
            <person name="Muhle E."/>
            <person name="Clermont D."/>
        </authorList>
    </citation>
    <scope>NUCLEOTIDE SEQUENCE</scope>
    <source>
        <strain evidence="1">WLa1L2M3</strain>
    </source>
</reference>
<comment type="caution">
    <text evidence="1">The sequence shown here is derived from an EMBL/GenBank/DDBJ whole genome shotgun (WGS) entry which is preliminary data.</text>
</comment>
<dbReference type="RefSeq" id="WP_264744783.1">
    <property type="nucleotide sequence ID" value="NZ_JAPDHV010000016.1"/>
</dbReference>
<dbReference type="EMBL" id="JAPDHV010000016">
    <property type="protein sequence ID" value="MCW3162874.1"/>
    <property type="molecule type" value="Genomic_DNA"/>
</dbReference>
<evidence type="ECO:0000313" key="2">
    <source>
        <dbReference type="Proteomes" id="UP001163719"/>
    </source>
</evidence>
<dbReference type="Proteomes" id="UP001163719">
    <property type="component" value="Unassembled WGS sequence"/>
</dbReference>
<protein>
    <recommendedName>
        <fullName evidence="3">RHS repeat-associated core domain-containing protein</fullName>
    </recommendedName>
</protein>
<evidence type="ECO:0000313" key="1">
    <source>
        <dbReference type="EMBL" id="MCW3162874.1"/>
    </source>
</evidence>